<gene>
    <name evidence="3" type="primary">LOC34619817</name>
</gene>
<reference evidence="3" key="1">
    <citation type="submission" date="2025-08" db="UniProtKB">
        <authorList>
            <consortium name="RefSeq"/>
        </authorList>
    </citation>
    <scope>IDENTIFICATION</scope>
</reference>
<feature type="region of interest" description="Disordered" evidence="1">
    <location>
        <begin position="387"/>
        <end position="454"/>
    </location>
</feature>
<evidence type="ECO:0000313" key="3">
    <source>
        <dbReference type="RefSeq" id="XP_026194168.1"/>
    </source>
</evidence>
<dbReference type="RefSeq" id="XP_026194168.1">
    <property type="nucleotide sequence ID" value="XM_026338383.1"/>
</dbReference>
<feature type="compositionally biased region" description="Low complexity" evidence="1">
    <location>
        <begin position="21"/>
        <end position="36"/>
    </location>
</feature>
<evidence type="ECO:0000313" key="2">
    <source>
        <dbReference type="Proteomes" id="UP000515125"/>
    </source>
</evidence>
<proteinExistence type="predicted"/>
<name>A0A6P6S206_9EIME</name>
<dbReference type="GeneID" id="34619817"/>
<feature type="compositionally biased region" description="Basic and acidic residues" evidence="1">
    <location>
        <begin position="394"/>
        <end position="404"/>
    </location>
</feature>
<dbReference type="AlphaFoldDB" id="A0A6P6S206"/>
<dbReference type="Proteomes" id="UP000515125">
    <property type="component" value="Unplaced"/>
</dbReference>
<feature type="region of interest" description="Disordered" evidence="1">
    <location>
        <begin position="1"/>
        <end position="36"/>
    </location>
</feature>
<feature type="region of interest" description="Disordered" evidence="1">
    <location>
        <begin position="87"/>
        <end position="116"/>
    </location>
</feature>
<organism evidence="2 3">
    <name type="scientific">Cyclospora cayetanensis</name>
    <dbReference type="NCBI Taxonomy" id="88456"/>
    <lineage>
        <taxon>Eukaryota</taxon>
        <taxon>Sar</taxon>
        <taxon>Alveolata</taxon>
        <taxon>Apicomplexa</taxon>
        <taxon>Conoidasida</taxon>
        <taxon>Coccidia</taxon>
        <taxon>Eucoccidiorida</taxon>
        <taxon>Eimeriorina</taxon>
        <taxon>Eimeriidae</taxon>
        <taxon>Cyclospora</taxon>
    </lineage>
</organism>
<feature type="compositionally biased region" description="Low complexity" evidence="1">
    <location>
        <begin position="406"/>
        <end position="425"/>
    </location>
</feature>
<evidence type="ECO:0000256" key="1">
    <source>
        <dbReference type="SAM" id="MobiDB-lite"/>
    </source>
</evidence>
<accession>A0A6P6S206</accession>
<sequence>MPPHQSTEGCHPLHDSPQQESSSLAHHQAHAASAYGAAPLRRGQSIQPLETAPLSWAAATEAAAAAAYRQSLSRQCDLNFAAAATPQAAEPSSRSSAEEWGHTRQQRSSKLNKLPRNSASSESALFCARGRFASSAAHGRVGAFPVAASSAAAAHTAAAISIKPRTAAEALAADSSGEAACLALLQARSEDTPAIRLGVSDWSAAAAAQLPPLRIATPHAAAFAKALWKELEQLHSRAEFLTPAAVAAAATASGLPVAVAWMLLQSTPLASFYMRRRTPVTSRDWEAQEDGCQVDASLKQPSLQQRQDSCLLPQSALDFVAGASDTQTASLTVAPVAVKTPMGVLLLERQIVLALEDLVMRKTGSSPYSSAAGRALLMQLMRQHADNCNSVQEEQQREALRESEAEAAAAGQTQTSSARQQSPTAVLSASDALPSREAADGGLVASTAEGAKEAQQQALVTLPNAASLRSAEAAAAASSVLAE</sequence>
<feature type="compositionally biased region" description="Polar residues" evidence="1">
    <location>
        <begin position="106"/>
        <end position="116"/>
    </location>
</feature>
<keyword evidence="2" id="KW-1185">Reference proteome</keyword>
<protein>
    <submittedName>
        <fullName evidence="3">Uncharacterized protein LOC34619817</fullName>
    </submittedName>
</protein>